<dbReference type="Gene3D" id="2.60.40.1930">
    <property type="match status" value="1"/>
</dbReference>
<keyword evidence="1" id="KW-0732">Signal</keyword>
<dbReference type="EMBL" id="JALPQF010000013">
    <property type="protein sequence ID" value="MCK8481597.1"/>
    <property type="molecule type" value="Genomic_DNA"/>
</dbReference>
<evidence type="ECO:0008006" key="4">
    <source>
        <dbReference type="Google" id="ProtNLM"/>
    </source>
</evidence>
<feature type="signal peptide" evidence="1">
    <location>
        <begin position="1"/>
        <end position="22"/>
    </location>
</feature>
<comment type="caution">
    <text evidence="2">The sequence shown here is derived from an EMBL/GenBank/DDBJ whole genome shotgun (WGS) entry which is preliminary data.</text>
</comment>
<organism evidence="2 3">
    <name type="scientific">Psychroserpens algicola</name>
    <dbReference type="NCBI Taxonomy" id="1719034"/>
    <lineage>
        <taxon>Bacteria</taxon>
        <taxon>Pseudomonadati</taxon>
        <taxon>Bacteroidota</taxon>
        <taxon>Flavobacteriia</taxon>
        <taxon>Flavobacteriales</taxon>
        <taxon>Flavobacteriaceae</taxon>
        <taxon>Psychroserpens</taxon>
    </lineage>
</organism>
<keyword evidence="3" id="KW-1185">Reference proteome</keyword>
<evidence type="ECO:0000256" key="1">
    <source>
        <dbReference type="SAM" id="SignalP"/>
    </source>
</evidence>
<protein>
    <recommendedName>
        <fullName evidence="4">TonB-dependent receptor plug domain-containing protein</fullName>
    </recommendedName>
</protein>
<dbReference type="RefSeq" id="WP_248413465.1">
    <property type="nucleotide sequence ID" value="NZ_JALPQF010000013.1"/>
</dbReference>
<name>A0ABT0HCN9_9FLAO</name>
<sequence>MGKFTIIQCLVAIFLLGHVVNAQDQNEGIDLISAYKDYTEMDRELVYAHLNKSIYVKGETIGIKAYVLDKYSKTLASQAANLYCTISDDKGVLIEQKLLMVENGIATGDFEINDSYTSGYYSVKLYTNWMRNFEEENLFIETVRVIDPEVEKKLDSEIDTKTIDAQFLPEGGHLLSEVENTIGVIIKNSQGLGIPNIEGEIINQNGVVVTNFKVNHLGIGKCLLTPKTGETYKAVFKSESQEYSTDIDAIKTRGIALSVTPLRGKVALKIKTNATTLERISQNLFKLAIHNGKNLKEISFKFDETSEVIKVIDNPDLYKGVNIFTIFDGKNNPLVERLYFNHDGLEMITSGVPSTTVNQDSIKITLPYTIDEIKSANAVSISVLPSKTNAFHHHNMASYILLQPYLKGYIEQAQYYFTDITPKKQFELDNLLITQGWSSYDWDTIFNNPPEYDFDYENGIGFTVNSSEKEDQQLMIYPTLNHSTKFISLTKDNPSYTASGLFPLQDEVIRIRSIDGISKKVKPQLYMQFDPIKVPELNTSLQPLIIAKLNSEAPYVDLSTSNILQKVEKLDEVIINKKKGYTEIEKLKNRSLGNVEAIDETIVKRYRTLVRYLRDKGWTISDAPGKFEIYNNQTSGFQERAVQVDGITFQNVENPSNTNVPDAPSLDDHTLFVQNATTIPIVYLDGIILHEDLTILKSLTLDQIEWVEVNKSGVGGGMRSGGAGLIRIKTRPGSKVKASVDDNYGTYQVPLKFSAAKKFYIPEYVSYDNAFFNKFGVIDWFPNLSVNSDGTIEFKIENKQFSEIKLVVEGIVNNAFVSEVKTIKLN</sequence>
<dbReference type="Proteomes" id="UP001203687">
    <property type="component" value="Unassembled WGS sequence"/>
</dbReference>
<gene>
    <name evidence="2" type="ORF">MUY34_13280</name>
</gene>
<accession>A0ABT0HCN9</accession>
<feature type="chain" id="PRO_5045680464" description="TonB-dependent receptor plug domain-containing protein" evidence="1">
    <location>
        <begin position="23"/>
        <end position="826"/>
    </location>
</feature>
<evidence type="ECO:0000313" key="2">
    <source>
        <dbReference type="EMBL" id="MCK8481597.1"/>
    </source>
</evidence>
<reference evidence="2" key="1">
    <citation type="submission" date="2022-04" db="EMBL/GenBank/DDBJ databases">
        <authorList>
            <person name="Ren T."/>
        </authorList>
    </citation>
    <scope>NUCLEOTIDE SEQUENCE</scope>
    <source>
        <strain evidence="2">F63249</strain>
    </source>
</reference>
<proteinExistence type="predicted"/>
<evidence type="ECO:0000313" key="3">
    <source>
        <dbReference type="Proteomes" id="UP001203687"/>
    </source>
</evidence>